<gene>
    <name evidence="1" type="ORF">FH603_1747</name>
</gene>
<dbReference type="RefSeq" id="WP_186737041.1">
    <property type="nucleotide sequence ID" value="NZ_VFIA01000008.1"/>
</dbReference>
<dbReference type="Proteomes" id="UP000700732">
    <property type="component" value="Unassembled WGS sequence"/>
</dbReference>
<comment type="caution">
    <text evidence="1">The sequence shown here is derived from an EMBL/GenBank/DDBJ whole genome shotgun (WGS) entry which is preliminary data.</text>
</comment>
<organism evidence="1 2">
    <name type="scientific">Spirosoma utsteinense</name>
    <dbReference type="NCBI Taxonomy" id="2585773"/>
    <lineage>
        <taxon>Bacteria</taxon>
        <taxon>Pseudomonadati</taxon>
        <taxon>Bacteroidota</taxon>
        <taxon>Cytophagia</taxon>
        <taxon>Cytophagales</taxon>
        <taxon>Cytophagaceae</taxon>
        <taxon>Spirosoma</taxon>
    </lineage>
</organism>
<name>A0ABR6W534_9BACT</name>
<protein>
    <submittedName>
        <fullName evidence="1">Uncharacterized protein</fullName>
    </submittedName>
</protein>
<dbReference type="EMBL" id="VFIA01000008">
    <property type="protein sequence ID" value="MBC3791248.1"/>
    <property type="molecule type" value="Genomic_DNA"/>
</dbReference>
<sequence>MNTKQLLFAAGLVILASACQENDPVRPSYVVPATTTPTPLANEVDRDSAYTTKGKGDLDEVTPSAKTTRKDVMPIYVQGM</sequence>
<reference evidence="1 2" key="1">
    <citation type="submission" date="2019-06" db="EMBL/GenBank/DDBJ databases">
        <title>Spirosoma utsteinense sp. nov. isolated from Antarctic ice-free soils.</title>
        <authorList>
            <person name="Tahon G."/>
        </authorList>
    </citation>
    <scope>NUCLEOTIDE SEQUENCE [LARGE SCALE GENOMIC DNA]</scope>
    <source>
        <strain evidence="1 2">LMG 31447</strain>
    </source>
</reference>
<evidence type="ECO:0000313" key="1">
    <source>
        <dbReference type="EMBL" id="MBC3791248.1"/>
    </source>
</evidence>
<dbReference type="PROSITE" id="PS51257">
    <property type="entry name" value="PROKAR_LIPOPROTEIN"/>
    <property type="match status" value="1"/>
</dbReference>
<evidence type="ECO:0000313" key="2">
    <source>
        <dbReference type="Proteomes" id="UP000700732"/>
    </source>
</evidence>
<proteinExistence type="predicted"/>
<accession>A0ABR6W534</accession>
<keyword evidence="2" id="KW-1185">Reference proteome</keyword>